<dbReference type="AlphaFoldDB" id="A0A0F9PEP0"/>
<proteinExistence type="predicted"/>
<reference evidence="1" key="1">
    <citation type="journal article" date="2015" name="Nature">
        <title>Complex archaea that bridge the gap between prokaryotes and eukaryotes.</title>
        <authorList>
            <person name="Spang A."/>
            <person name="Saw J.H."/>
            <person name="Jorgensen S.L."/>
            <person name="Zaremba-Niedzwiedzka K."/>
            <person name="Martijn J."/>
            <person name="Lind A.E."/>
            <person name="van Eijk R."/>
            <person name="Schleper C."/>
            <person name="Guy L."/>
            <person name="Ettema T.J."/>
        </authorList>
    </citation>
    <scope>NUCLEOTIDE SEQUENCE</scope>
</reference>
<name>A0A0F9PEP0_9ZZZZ</name>
<dbReference type="EMBL" id="LAZR01003016">
    <property type="protein sequence ID" value="KKN22947.1"/>
    <property type="molecule type" value="Genomic_DNA"/>
</dbReference>
<accession>A0A0F9PEP0</accession>
<sequence length="155" mass="16372">MADFHYNEAAKKVYDQTLDMVADAAVKVGLSTSVHVPIRDDDFLDEVGADDFIDGELTGTGYTSGFGNSGRKALASRAIVVDKPNNRAEFDAADVTWTGIDAGTAAQATIMKEITNDAASITIANIDSGGFPIVTNGGDLTIQWNAEGIIQLRTT</sequence>
<comment type="caution">
    <text evidence="1">The sequence shown here is derived from an EMBL/GenBank/DDBJ whole genome shotgun (WGS) entry which is preliminary data.</text>
</comment>
<evidence type="ECO:0000313" key="1">
    <source>
        <dbReference type="EMBL" id="KKN22947.1"/>
    </source>
</evidence>
<protein>
    <submittedName>
        <fullName evidence="1">Uncharacterized protein</fullName>
    </submittedName>
</protein>
<gene>
    <name evidence="1" type="ORF">LCGC14_0909900</name>
</gene>
<organism evidence="1">
    <name type="scientific">marine sediment metagenome</name>
    <dbReference type="NCBI Taxonomy" id="412755"/>
    <lineage>
        <taxon>unclassified sequences</taxon>
        <taxon>metagenomes</taxon>
        <taxon>ecological metagenomes</taxon>
    </lineage>
</organism>